<evidence type="ECO:0000256" key="22">
    <source>
        <dbReference type="ARBA" id="ARBA00047574"/>
    </source>
</evidence>
<dbReference type="PANTHER" id="PTHR23023">
    <property type="entry name" value="DIMETHYLANILINE MONOOXYGENASE"/>
    <property type="match status" value="1"/>
</dbReference>
<dbReference type="Proteomes" id="UP001152320">
    <property type="component" value="Chromosome 15"/>
</dbReference>
<dbReference type="AlphaFoldDB" id="A0A9Q1BKJ8"/>
<gene>
    <name evidence="36" type="ORF">HOLleu_30514</name>
</gene>
<dbReference type="Gene3D" id="3.50.50.60">
    <property type="entry name" value="FAD/NAD(P)-binding domain"/>
    <property type="match status" value="2"/>
</dbReference>
<evidence type="ECO:0000256" key="34">
    <source>
        <dbReference type="RuleBase" id="RU361177"/>
    </source>
</evidence>
<evidence type="ECO:0000256" key="10">
    <source>
        <dbReference type="ARBA" id="ARBA00022827"/>
    </source>
</evidence>
<keyword evidence="8 35" id="KW-0812">Transmembrane</keyword>
<dbReference type="GO" id="GO:0005789">
    <property type="term" value="C:endoplasmic reticulum membrane"/>
    <property type="evidence" value="ECO:0007669"/>
    <property type="project" value="UniProtKB-SubCell"/>
</dbReference>
<comment type="catalytic activity">
    <reaction evidence="23">
        <text>sulcatone + NADPH + O2 + H(+) = 4-methylpent-3-en-1-yl acetate + NADP(+) + H2O</text>
        <dbReference type="Rhea" id="RHEA:54864"/>
        <dbReference type="ChEBI" id="CHEBI:15377"/>
        <dbReference type="ChEBI" id="CHEBI:15378"/>
        <dbReference type="ChEBI" id="CHEBI:15379"/>
        <dbReference type="ChEBI" id="CHEBI:16310"/>
        <dbReference type="ChEBI" id="CHEBI:57783"/>
        <dbReference type="ChEBI" id="CHEBI:58349"/>
        <dbReference type="ChEBI" id="CHEBI:138373"/>
    </reaction>
    <physiologicalReaction direction="left-to-right" evidence="23">
        <dbReference type="Rhea" id="RHEA:54865"/>
    </physiologicalReaction>
</comment>
<evidence type="ECO:0000256" key="9">
    <source>
        <dbReference type="ARBA" id="ARBA00022824"/>
    </source>
</evidence>
<evidence type="ECO:0000256" key="28">
    <source>
        <dbReference type="ARBA" id="ARBA00048459"/>
    </source>
</evidence>
<evidence type="ECO:0000256" key="7">
    <source>
        <dbReference type="ARBA" id="ARBA00022630"/>
    </source>
</evidence>
<comment type="catalytic activity">
    <reaction evidence="24">
        <text>NADPH + O2 + H(+) = H2O2 + NADP(+)</text>
        <dbReference type="Rhea" id="RHEA:11260"/>
        <dbReference type="ChEBI" id="CHEBI:15378"/>
        <dbReference type="ChEBI" id="CHEBI:15379"/>
        <dbReference type="ChEBI" id="CHEBI:16240"/>
        <dbReference type="ChEBI" id="CHEBI:57783"/>
        <dbReference type="ChEBI" id="CHEBI:58349"/>
        <dbReference type="EC" id="1.6.3.1"/>
    </reaction>
    <physiologicalReaction direction="left-to-right" evidence="24">
        <dbReference type="Rhea" id="RHEA:11261"/>
    </physiologicalReaction>
</comment>
<keyword evidence="9 33" id="KW-0256">Endoplasmic reticulum</keyword>
<evidence type="ECO:0000256" key="26">
    <source>
        <dbReference type="ARBA" id="ARBA00048041"/>
    </source>
</evidence>
<evidence type="ECO:0000256" key="24">
    <source>
        <dbReference type="ARBA" id="ARBA00047864"/>
    </source>
</evidence>
<evidence type="ECO:0000256" key="33">
    <source>
        <dbReference type="PIRNR" id="PIRNR000332"/>
    </source>
</evidence>
<keyword evidence="6" id="KW-0597">Phosphoprotein</keyword>
<evidence type="ECO:0000256" key="11">
    <source>
        <dbReference type="ARBA" id="ARBA00022848"/>
    </source>
</evidence>
<evidence type="ECO:0000256" key="21">
    <source>
        <dbReference type="ARBA" id="ARBA00047426"/>
    </source>
</evidence>
<dbReference type="EMBL" id="JAIZAY010000015">
    <property type="protein sequence ID" value="KAJ8028313.1"/>
    <property type="molecule type" value="Genomic_DNA"/>
</dbReference>
<keyword evidence="15 33" id="KW-0503">Monooxygenase</keyword>
<dbReference type="InterPro" id="IPR020946">
    <property type="entry name" value="Flavin_mOase-like"/>
</dbReference>
<evidence type="ECO:0000256" key="17">
    <source>
        <dbReference type="ARBA" id="ARBA00023136"/>
    </source>
</evidence>
<evidence type="ECO:0000256" key="27">
    <source>
        <dbReference type="ARBA" id="ARBA00048088"/>
    </source>
</evidence>
<comment type="catalytic activity">
    <reaction evidence="30">
        <text>heptan-4-one + NADPH + O2 + H(+) = propyl butanoate + NADP(+) + H2O</text>
        <dbReference type="Rhea" id="RHEA:54852"/>
        <dbReference type="ChEBI" id="CHEBI:15377"/>
        <dbReference type="ChEBI" id="CHEBI:15378"/>
        <dbReference type="ChEBI" id="CHEBI:15379"/>
        <dbReference type="ChEBI" id="CHEBI:57783"/>
        <dbReference type="ChEBI" id="CHEBI:58349"/>
        <dbReference type="ChEBI" id="CHEBI:89484"/>
        <dbReference type="ChEBI" id="CHEBI:89719"/>
    </reaction>
    <physiologicalReaction direction="left-to-right" evidence="30">
        <dbReference type="Rhea" id="RHEA:54853"/>
    </physiologicalReaction>
</comment>
<evidence type="ECO:0000313" key="37">
    <source>
        <dbReference type="Proteomes" id="UP001152320"/>
    </source>
</evidence>
<keyword evidence="10 33" id="KW-0274">FAD</keyword>
<comment type="function">
    <text evidence="18">Acts as a Baeyer-Villiger monooxygenase on a broad range of substrates. Catalyzes the insertion of an oxygen atom into a carbon-carbon bond adjacent to a carbonyl, which converts ketones to esters. Active on diverse carbonyl compounds, whereas soft nucleophiles are mostly non- or poorly reactive. In contrast with other forms of FMO it is non- or poorly active on 'classical' substrates such as drugs, pesticides, and dietary components containing soft nucleophilic heteroatoms. Able to oxidize drug molecules bearing a carbonyl group on an aliphatic chain, such as nabumetone and pentoxifylline. Also, in the absence of substrates, shows slow but yet significant NADPH oxidase activity. Acts as a positive modulator of cholesterol biosynthesis as well as glucose homeostasis, promoting metabolic aging via pleiotropic effects.</text>
</comment>
<evidence type="ECO:0000256" key="12">
    <source>
        <dbReference type="ARBA" id="ARBA00022857"/>
    </source>
</evidence>
<evidence type="ECO:0000256" key="6">
    <source>
        <dbReference type="ARBA" id="ARBA00022553"/>
    </source>
</evidence>
<keyword evidence="13 35" id="KW-1133">Transmembrane helix</keyword>
<name>A0A9Q1BKJ8_HOLLE</name>
<dbReference type="Pfam" id="PF00743">
    <property type="entry name" value="FMO-like"/>
    <property type="match status" value="1"/>
</dbReference>
<keyword evidence="12 33" id="KW-0521">NADP</keyword>
<evidence type="ECO:0000313" key="36">
    <source>
        <dbReference type="EMBL" id="KAJ8028313.1"/>
    </source>
</evidence>
<evidence type="ECO:0000256" key="16">
    <source>
        <dbReference type="ARBA" id="ARBA00023098"/>
    </source>
</evidence>
<evidence type="ECO:0000256" key="5">
    <source>
        <dbReference type="ARBA" id="ARBA00022481"/>
    </source>
</evidence>
<keyword evidence="17 33" id="KW-0472">Membrane</keyword>
<comment type="catalytic activity">
    <reaction evidence="20">
        <text>hypotaurine + NADH + O2 + H(+) = taurine + NAD(+) + H2O</text>
        <dbReference type="Rhea" id="RHEA:74111"/>
        <dbReference type="ChEBI" id="CHEBI:15377"/>
        <dbReference type="ChEBI" id="CHEBI:15378"/>
        <dbReference type="ChEBI" id="CHEBI:15379"/>
        <dbReference type="ChEBI" id="CHEBI:57540"/>
        <dbReference type="ChEBI" id="CHEBI:57853"/>
        <dbReference type="ChEBI" id="CHEBI:57945"/>
        <dbReference type="ChEBI" id="CHEBI:507393"/>
        <dbReference type="EC" id="1.14.13.8"/>
    </reaction>
    <physiologicalReaction direction="left-to-right" evidence="20">
        <dbReference type="Rhea" id="RHEA:74112"/>
    </physiologicalReaction>
</comment>
<dbReference type="PRINTS" id="PR00370">
    <property type="entry name" value="FMOXYGENASE"/>
</dbReference>
<dbReference type="FunFam" id="3.50.50.60:FF:000159">
    <property type="entry name" value="Dimethylaniline monooxygenase [N-oxide-forming]"/>
    <property type="match status" value="1"/>
</dbReference>
<reference evidence="36" key="1">
    <citation type="submission" date="2021-10" db="EMBL/GenBank/DDBJ databases">
        <title>Tropical sea cucumber genome reveals ecological adaptation and Cuvierian tubules defense mechanism.</title>
        <authorList>
            <person name="Chen T."/>
        </authorList>
    </citation>
    <scope>NUCLEOTIDE SEQUENCE</scope>
    <source>
        <strain evidence="36">Nanhai2018</strain>
        <tissue evidence="36">Muscle</tissue>
    </source>
</reference>
<protein>
    <recommendedName>
        <fullName evidence="34">Flavin-containing monooxygenase</fullName>
        <ecNumber evidence="34">1.-.-.-</ecNumber>
    </recommendedName>
</protein>
<evidence type="ECO:0000256" key="23">
    <source>
        <dbReference type="ARBA" id="ARBA00047855"/>
    </source>
</evidence>
<feature type="transmembrane region" description="Helical" evidence="35">
    <location>
        <begin position="507"/>
        <end position="528"/>
    </location>
</feature>
<organism evidence="36 37">
    <name type="scientific">Holothuria leucospilota</name>
    <name type="common">Black long sea cucumber</name>
    <name type="synonym">Mertensiothuria leucospilota</name>
    <dbReference type="NCBI Taxonomy" id="206669"/>
    <lineage>
        <taxon>Eukaryota</taxon>
        <taxon>Metazoa</taxon>
        <taxon>Echinodermata</taxon>
        <taxon>Eleutherozoa</taxon>
        <taxon>Echinozoa</taxon>
        <taxon>Holothuroidea</taxon>
        <taxon>Aspidochirotacea</taxon>
        <taxon>Aspidochirotida</taxon>
        <taxon>Holothuriidae</taxon>
        <taxon>Holothuria</taxon>
    </lineage>
</organism>
<evidence type="ECO:0000256" key="8">
    <source>
        <dbReference type="ARBA" id="ARBA00022692"/>
    </source>
</evidence>
<dbReference type="PRINTS" id="PR01125">
    <property type="entry name" value="FMOXYGENASE5"/>
</dbReference>
<comment type="similarity">
    <text evidence="4 33 34">Belongs to the FMO family.</text>
</comment>
<dbReference type="GO" id="GO:0006629">
    <property type="term" value="P:lipid metabolic process"/>
    <property type="evidence" value="ECO:0007669"/>
    <property type="project" value="UniProtKB-KW"/>
</dbReference>
<dbReference type="InterPro" id="IPR000960">
    <property type="entry name" value="Flavin_mOase"/>
</dbReference>
<dbReference type="EC" id="1.-.-.-" evidence="34"/>
<evidence type="ECO:0000256" key="19">
    <source>
        <dbReference type="ARBA" id="ARBA00045957"/>
    </source>
</evidence>
<dbReference type="GO" id="GO:0004499">
    <property type="term" value="F:N,N-dimethylaniline monooxygenase activity"/>
    <property type="evidence" value="ECO:0007669"/>
    <property type="project" value="UniProtKB-UniRule"/>
</dbReference>
<evidence type="ECO:0000256" key="29">
    <source>
        <dbReference type="ARBA" id="ARBA00048989"/>
    </source>
</evidence>
<keyword evidence="7 33" id="KW-0285">Flavoprotein</keyword>
<evidence type="ECO:0000256" key="4">
    <source>
        <dbReference type="ARBA" id="ARBA00009183"/>
    </source>
</evidence>
<evidence type="ECO:0000256" key="15">
    <source>
        <dbReference type="ARBA" id="ARBA00023033"/>
    </source>
</evidence>
<evidence type="ECO:0000256" key="1">
    <source>
        <dbReference type="ARBA" id="ARBA00001974"/>
    </source>
</evidence>
<comment type="catalytic activity">
    <reaction evidence="26">
        <text>hypotaurine + NADPH + O2 + H(+) = taurine + NADP(+) + H2O</text>
        <dbReference type="Rhea" id="RHEA:69819"/>
        <dbReference type="ChEBI" id="CHEBI:15377"/>
        <dbReference type="ChEBI" id="CHEBI:15378"/>
        <dbReference type="ChEBI" id="CHEBI:15379"/>
        <dbReference type="ChEBI" id="CHEBI:57783"/>
        <dbReference type="ChEBI" id="CHEBI:57853"/>
        <dbReference type="ChEBI" id="CHEBI:58349"/>
        <dbReference type="ChEBI" id="CHEBI:507393"/>
        <dbReference type="EC" id="1.14.13.8"/>
    </reaction>
    <physiologicalReaction direction="left-to-right" evidence="26">
        <dbReference type="Rhea" id="RHEA:69820"/>
    </physiologicalReaction>
</comment>
<comment type="catalytic activity">
    <reaction evidence="28">
        <text>octan-3-one + NADPH + O2 + H(+) = ethyl hexanoate + NADP(+) + H2O</text>
        <dbReference type="Rhea" id="RHEA:54856"/>
        <dbReference type="ChEBI" id="CHEBI:15377"/>
        <dbReference type="ChEBI" id="CHEBI:15378"/>
        <dbReference type="ChEBI" id="CHEBI:15379"/>
        <dbReference type="ChEBI" id="CHEBI:57783"/>
        <dbReference type="ChEBI" id="CHEBI:58349"/>
        <dbReference type="ChEBI" id="CHEBI:80946"/>
        <dbReference type="ChEBI" id="CHEBI:86055"/>
    </reaction>
    <physiologicalReaction direction="left-to-right" evidence="28">
        <dbReference type="Rhea" id="RHEA:54857"/>
    </physiologicalReaction>
</comment>
<evidence type="ECO:0000256" key="3">
    <source>
        <dbReference type="ARBA" id="ARBA00004524"/>
    </source>
</evidence>
<sequence>MVRAGIIGAGSSGLTAIKCCLDEGHEPVCFEKTDEVGGLWHYRGENDKFTELGSVFKSTVINVSKERMSYSDFPCPKEFPNYMHNKQVYKYLRMYAEKFDLLKYIQFNTSVVSVRKTSDFEVSGRWDIELKDEKSQKTRWETFDALFVCNGHHAKPNIPDFPGIEDFQGTKVHTHYYKTPEPFKDKKVVVIGIGNSGADAAVELSRWASQVVYLSTRRGTWVIHRLSKYGIPRDLRRTRITTFVPSWLMNIILKSSFNSIVDHKLYGLLPKHEPLSAHPTANDDLPNRILNGTVILKPDIKRFTKNGVEFEDGNFEDNVDAVIIATGYSFEFSFIPESILKAKNNQVSLYKYVFPPELEKPTLAVIGLVQPLGALMPISELQCRWAARVFAGLTKLPKRGKMYQNITMKKEAMAKRYVPSQRHTIQVDFIEYMDDVAIEIGVKPNFFKMLFTDPVFFFKNFFGPSVPYQYRLEGPGKWEGAKNAIETVWERVEAPLCNGKGKVRQPSYIKVVLLIVVGICVVICSYFASCFS</sequence>
<keyword evidence="5" id="KW-0488">Methylation</keyword>
<comment type="catalytic activity">
    <reaction evidence="22">
        <text>heptan-2-one + NADPH + O2 + H(+) = pentyl acetate + NADP(+) + H2O</text>
        <dbReference type="Rhea" id="RHEA:54836"/>
        <dbReference type="ChEBI" id="CHEBI:5672"/>
        <dbReference type="ChEBI" id="CHEBI:15377"/>
        <dbReference type="ChEBI" id="CHEBI:15378"/>
        <dbReference type="ChEBI" id="CHEBI:15379"/>
        <dbReference type="ChEBI" id="CHEBI:57783"/>
        <dbReference type="ChEBI" id="CHEBI:58349"/>
        <dbReference type="ChEBI" id="CHEBI:87362"/>
    </reaction>
    <physiologicalReaction direction="left-to-right" evidence="22">
        <dbReference type="Rhea" id="RHEA:54837"/>
    </physiologicalReaction>
</comment>
<comment type="catalytic activity">
    <reaction evidence="25">
        <text>hexan-3-one + NADPH + O2 + H(+) = ethyl butanoate + NADP(+) + H2O</text>
        <dbReference type="Rhea" id="RHEA:54844"/>
        <dbReference type="ChEBI" id="CHEBI:15377"/>
        <dbReference type="ChEBI" id="CHEBI:15378"/>
        <dbReference type="ChEBI" id="CHEBI:15379"/>
        <dbReference type="ChEBI" id="CHEBI:57783"/>
        <dbReference type="ChEBI" id="CHEBI:58349"/>
        <dbReference type="ChEBI" id="CHEBI:88764"/>
        <dbReference type="ChEBI" id="CHEBI:89891"/>
    </reaction>
    <physiologicalReaction direction="left-to-right" evidence="25">
        <dbReference type="Rhea" id="RHEA:54845"/>
    </physiologicalReaction>
</comment>
<keyword evidence="37" id="KW-1185">Reference proteome</keyword>
<keyword evidence="11" id="KW-0492">Microsome</keyword>
<evidence type="ECO:0000256" key="20">
    <source>
        <dbReference type="ARBA" id="ARBA00047338"/>
    </source>
</evidence>
<dbReference type="InterPro" id="IPR002257">
    <property type="entry name" value="Flavin_mOase_5"/>
</dbReference>
<evidence type="ECO:0000256" key="25">
    <source>
        <dbReference type="ARBA" id="ARBA00047977"/>
    </source>
</evidence>
<evidence type="ECO:0000256" key="30">
    <source>
        <dbReference type="ARBA" id="ARBA00048990"/>
    </source>
</evidence>
<evidence type="ECO:0000256" key="14">
    <source>
        <dbReference type="ARBA" id="ARBA00023002"/>
    </source>
</evidence>
<dbReference type="GO" id="GO:0050661">
    <property type="term" value="F:NADP binding"/>
    <property type="evidence" value="ECO:0007669"/>
    <property type="project" value="InterPro"/>
</dbReference>
<evidence type="ECO:0000256" key="18">
    <source>
        <dbReference type="ARBA" id="ARBA00045722"/>
    </source>
</evidence>
<keyword evidence="16" id="KW-0443">Lipid metabolism</keyword>
<evidence type="ECO:0000256" key="2">
    <source>
        <dbReference type="ARBA" id="ARBA00004389"/>
    </source>
</evidence>
<proteinExistence type="inferred from homology"/>
<dbReference type="GO" id="GO:0034899">
    <property type="term" value="F:trimethylamine monooxygenase activity"/>
    <property type="evidence" value="ECO:0007669"/>
    <property type="project" value="UniProtKB-EC"/>
</dbReference>
<accession>A0A9Q1BKJ8</accession>
<comment type="catalytic activity">
    <reaction evidence="21">
        <text>hexan-3-one + NADPH + O2 + H(+) = propyl propanoate + NADP(+) + H2O</text>
        <dbReference type="Rhea" id="RHEA:54848"/>
        <dbReference type="ChEBI" id="CHEBI:15377"/>
        <dbReference type="ChEBI" id="CHEBI:15378"/>
        <dbReference type="ChEBI" id="CHEBI:15379"/>
        <dbReference type="ChEBI" id="CHEBI:57783"/>
        <dbReference type="ChEBI" id="CHEBI:58349"/>
        <dbReference type="ChEBI" id="CHEBI:89828"/>
        <dbReference type="ChEBI" id="CHEBI:89891"/>
    </reaction>
    <physiologicalReaction direction="left-to-right" evidence="21">
        <dbReference type="Rhea" id="RHEA:54849"/>
    </physiologicalReaction>
</comment>
<comment type="catalytic activity">
    <reaction evidence="31">
        <text>N,N-dimethylaniline + NADPH + O2 + H(+) = N,N-dimethylaniline N-oxide + NADP(+) + H2O</text>
        <dbReference type="Rhea" id="RHEA:24468"/>
        <dbReference type="ChEBI" id="CHEBI:15377"/>
        <dbReference type="ChEBI" id="CHEBI:15378"/>
        <dbReference type="ChEBI" id="CHEBI:15379"/>
        <dbReference type="ChEBI" id="CHEBI:16269"/>
        <dbReference type="ChEBI" id="CHEBI:17735"/>
        <dbReference type="ChEBI" id="CHEBI:57783"/>
        <dbReference type="ChEBI" id="CHEBI:58349"/>
        <dbReference type="EC" id="1.14.13.8"/>
    </reaction>
    <physiologicalReaction direction="left-to-right" evidence="31">
        <dbReference type="Rhea" id="RHEA:24469"/>
    </physiologicalReaction>
</comment>
<evidence type="ECO:0000256" key="35">
    <source>
        <dbReference type="SAM" id="Phobius"/>
    </source>
</evidence>
<comment type="function">
    <text evidence="19">Broad spectrum monooxygenase that catalyzes the oxygenation of a wide variety of nitrogen- and sulfur-containing compounds including xenobiotics. Catalyzes the S-oxygenation of hypotaurine to produce taurine, an organic osmolyte involved in cell volume regulation as well as a variety of cytoprotective and developmental processes. In vitro, catalyzes the N-oxygenation of trimethylamine (TMA) to produce trimethylamine N-oxide (TMAO) and could therefore participate to the detoxification of this compound that is generated by the action of gut microbiota from dietary precursors such as choline, choline containing compounds, betaine or L-carnitine.</text>
</comment>
<comment type="caution">
    <text evidence="36">The sequence shown here is derived from an EMBL/GenBank/DDBJ whole genome shotgun (WGS) entry which is preliminary data.</text>
</comment>
<dbReference type="InterPro" id="IPR050346">
    <property type="entry name" value="FMO-like"/>
</dbReference>
<dbReference type="OrthoDB" id="66881at2759"/>
<dbReference type="SUPFAM" id="SSF51905">
    <property type="entry name" value="FAD/NAD(P)-binding domain"/>
    <property type="match status" value="2"/>
</dbReference>
<comment type="subcellular location">
    <subcellularLocation>
        <location evidence="2">Endoplasmic reticulum membrane</location>
        <topology evidence="2">Single-pass membrane protein</topology>
    </subcellularLocation>
    <subcellularLocation>
        <location evidence="3">Microsome membrane</location>
    </subcellularLocation>
</comment>
<dbReference type="PIRSF" id="PIRSF000332">
    <property type="entry name" value="FMO"/>
    <property type="match status" value="1"/>
</dbReference>
<keyword evidence="14 33" id="KW-0560">Oxidoreductase</keyword>
<dbReference type="GO" id="GO:0050660">
    <property type="term" value="F:flavin adenine dinucleotide binding"/>
    <property type="evidence" value="ECO:0007669"/>
    <property type="project" value="InterPro"/>
</dbReference>
<comment type="catalytic activity">
    <reaction evidence="32">
        <text>octan-3-one + NADPH + O2 + H(+) = pentyl propanoate + NADP(+) + H2O</text>
        <dbReference type="Rhea" id="RHEA:54840"/>
        <dbReference type="ChEBI" id="CHEBI:15377"/>
        <dbReference type="ChEBI" id="CHEBI:15378"/>
        <dbReference type="ChEBI" id="CHEBI:15379"/>
        <dbReference type="ChEBI" id="CHEBI:57783"/>
        <dbReference type="ChEBI" id="CHEBI:58349"/>
        <dbReference type="ChEBI" id="CHEBI:80946"/>
        <dbReference type="ChEBI" id="CHEBI:87373"/>
    </reaction>
    <physiologicalReaction direction="left-to-right" evidence="32">
        <dbReference type="Rhea" id="RHEA:54841"/>
    </physiologicalReaction>
</comment>
<dbReference type="InterPro" id="IPR036188">
    <property type="entry name" value="FAD/NAD-bd_sf"/>
</dbReference>
<evidence type="ECO:0000256" key="31">
    <source>
        <dbReference type="ARBA" id="ARBA00049443"/>
    </source>
</evidence>
<evidence type="ECO:0000256" key="13">
    <source>
        <dbReference type="ARBA" id="ARBA00022989"/>
    </source>
</evidence>
<evidence type="ECO:0000256" key="32">
    <source>
        <dbReference type="ARBA" id="ARBA00049475"/>
    </source>
</evidence>
<comment type="catalytic activity">
    <reaction evidence="29">
        <text>(2E)-geranial + NADPH + O2 + H(+) = (1E)-2,6-dimethylhepta-1,5-dien-1-yl formate + NADP(+) + H2O</text>
        <dbReference type="Rhea" id="RHEA:54860"/>
        <dbReference type="ChEBI" id="CHEBI:15377"/>
        <dbReference type="ChEBI" id="CHEBI:15378"/>
        <dbReference type="ChEBI" id="CHEBI:15379"/>
        <dbReference type="ChEBI" id="CHEBI:16980"/>
        <dbReference type="ChEBI" id="CHEBI:57783"/>
        <dbReference type="ChEBI" id="CHEBI:58349"/>
        <dbReference type="ChEBI" id="CHEBI:138375"/>
    </reaction>
    <physiologicalReaction direction="left-to-right" evidence="29">
        <dbReference type="Rhea" id="RHEA:54861"/>
    </physiologicalReaction>
</comment>
<comment type="catalytic activity">
    <reaction evidence="27">
        <text>trimethylamine + NADPH + O2 = trimethylamine N-oxide + NADP(+) + H2O</text>
        <dbReference type="Rhea" id="RHEA:31979"/>
        <dbReference type="ChEBI" id="CHEBI:15377"/>
        <dbReference type="ChEBI" id="CHEBI:15379"/>
        <dbReference type="ChEBI" id="CHEBI:15724"/>
        <dbReference type="ChEBI" id="CHEBI:57783"/>
        <dbReference type="ChEBI" id="CHEBI:58349"/>
        <dbReference type="ChEBI" id="CHEBI:58389"/>
        <dbReference type="EC" id="1.14.13.148"/>
    </reaction>
    <physiologicalReaction direction="left-to-right" evidence="27">
        <dbReference type="Rhea" id="RHEA:31980"/>
    </physiologicalReaction>
</comment>
<comment type="cofactor">
    <cofactor evidence="1 33 34">
        <name>FAD</name>
        <dbReference type="ChEBI" id="CHEBI:57692"/>
    </cofactor>
</comment>
<dbReference type="GO" id="GO:0016174">
    <property type="term" value="F:NAD(P)H oxidase H2O2-forming activity"/>
    <property type="evidence" value="ECO:0007669"/>
    <property type="project" value="UniProtKB-EC"/>
</dbReference>